<dbReference type="InterPro" id="IPR013762">
    <property type="entry name" value="Integrase-like_cat_sf"/>
</dbReference>
<evidence type="ECO:0000313" key="5">
    <source>
        <dbReference type="EMBL" id="MBP1040968.1"/>
    </source>
</evidence>
<organism evidence="5 6">
    <name type="scientific">Vagococcus allomyrinae</name>
    <dbReference type="NCBI Taxonomy" id="2794353"/>
    <lineage>
        <taxon>Bacteria</taxon>
        <taxon>Bacillati</taxon>
        <taxon>Bacillota</taxon>
        <taxon>Bacilli</taxon>
        <taxon>Lactobacillales</taxon>
        <taxon>Enterococcaceae</taxon>
        <taxon>Vagococcus</taxon>
    </lineage>
</organism>
<protein>
    <submittedName>
        <fullName evidence="5">Tyrosine-type recombinase/integrase</fullName>
    </submittedName>
</protein>
<dbReference type="AlphaFoldDB" id="A0A940PBH5"/>
<dbReference type="RefSeq" id="WP_209526564.1">
    <property type="nucleotide sequence ID" value="NZ_JAEEGA010000004.1"/>
</dbReference>
<dbReference type="InterPro" id="IPR050090">
    <property type="entry name" value="Tyrosine_recombinase_XerCD"/>
</dbReference>
<evidence type="ECO:0000256" key="1">
    <source>
        <dbReference type="ARBA" id="ARBA00008857"/>
    </source>
</evidence>
<keyword evidence="3" id="KW-0233">DNA recombination</keyword>
<keyword evidence="2" id="KW-0238">DNA-binding</keyword>
<dbReference type="EMBL" id="JAEEGA010000004">
    <property type="protein sequence ID" value="MBP1040968.1"/>
    <property type="molecule type" value="Genomic_DNA"/>
</dbReference>
<dbReference type="GO" id="GO:0015074">
    <property type="term" value="P:DNA integration"/>
    <property type="evidence" value="ECO:0007669"/>
    <property type="project" value="InterPro"/>
</dbReference>
<dbReference type="GO" id="GO:0003677">
    <property type="term" value="F:DNA binding"/>
    <property type="evidence" value="ECO:0007669"/>
    <property type="project" value="UniProtKB-KW"/>
</dbReference>
<evidence type="ECO:0000256" key="3">
    <source>
        <dbReference type="ARBA" id="ARBA00023172"/>
    </source>
</evidence>
<evidence type="ECO:0000256" key="2">
    <source>
        <dbReference type="ARBA" id="ARBA00023125"/>
    </source>
</evidence>
<dbReference type="InterPro" id="IPR011010">
    <property type="entry name" value="DNA_brk_join_enz"/>
</dbReference>
<accession>A0A940PBH5</accession>
<dbReference type="Proteomes" id="UP000674938">
    <property type="component" value="Unassembled WGS sequence"/>
</dbReference>
<gene>
    <name evidence="5" type="ORF">I6N95_08130</name>
</gene>
<dbReference type="Pfam" id="PF00589">
    <property type="entry name" value="Phage_integrase"/>
    <property type="match status" value="1"/>
</dbReference>
<dbReference type="Gene3D" id="1.10.443.10">
    <property type="entry name" value="Intergrase catalytic core"/>
    <property type="match status" value="1"/>
</dbReference>
<sequence>MEALIRVPLSKVALPDLVANYIEIKRAAGFLYKTEAEVLKRMIRFMKQTEEALPLVTPSELVQWCAKKESEKNQTASSRGNVTQAFINYLKQCDYDIDLPELPKLKRTTYVPYIFTSDEINRFFRATDTCDGYNGSLRHIISPIIFRLIYGCGLRVSEATRLSLSNIDFKKKCLILTETKSNKVRFIPFSKTLGILLENYCQTYVTSDMPYIFRGKYHYGINRSIIYKWFRYYLEKAQITHRGRELGPRLHDFRHTFCVHALHQLEGKGVDLYCGLSVLSTYIGHVSIKETQNYLRLTPEFFPSIFRPIYGYICLG</sequence>
<evidence type="ECO:0000313" key="6">
    <source>
        <dbReference type="Proteomes" id="UP000674938"/>
    </source>
</evidence>
<comment type="similarity">
    <text evidence="1">Belongs to the 'phage' integrase family.</text>
</comment>
<dbReference type="InterPro" id="IPR002104">
    <property type="entry name" value="Integrase_catalytic"/>
</dbReference>
<dbReference type="PANTHER" id="PTHR30349">
    <property type="entry name" value="PHAGE INTEGRASE-RELATED"/>
    <property type="match status" value="1"/>
</dbReference>
<dbReference type="GO" id="GO:0006310">
    <property type="term" value="P:DNA recombination"/>
    <property type="evidence" value="ECO:0007669"/>
    <property type="project" value="UniProtKB-KW"/>
</dbReference>
<feature type="domain" description="Tyr recombinase" evidence="4">
    <location>
        <begin position="110"/>
        <end position="307"/>
    </location>
</feature>
<name>A0A940PBH5_9ENTE</name>
<comment type="caution">
    <text evidence="5">The sequence shown here is derived from an EMBL/GenBank/DDBJ whole genome shotgun (WGS) entry which is preliminary data.</text>
</comment>
<dbReference type="PANTHER" id="PTHR30349:SF41">
    <property type="entry name" value="INTEGRASE_RECOMBINASE PROTEIN MJ0367-RELATED"/>
    <property type="match status" value="1"/>
</dbReference>
<reference evidence="5" key="1">
    <citation type="submission" date="2020-12" db="EMBL/GenBank/DDBJ databases">
        <title>Vagococcus allomyrinae sp. nov. and Enterococcus lavae sp. nov., isolated from the larvae of Allomyrina dichotoma.</title>
        <authorList>
            <person name="Lee S.D."/>
        </authorList>
    </citation>
    <scope>NUCLEOTIDE SEQUENCE</scope>
    <source>
        <strain evidence="5">BWB3-3</strain>
    </source>
</reference>
<evidence type="ECO:0000259" key="4">
    <source>
        <dbReference type="PROSITE" id="PS51898"/>
    </source>
</evidence>
<proteinExistence type="inferred from homology"/>
<dbReference type="SUPFAM" id="SSF56349">
    <property type="entry name" value="DNA breaking-rejoining enzymes"/>
    <property type="match status" value="1"/>
</dbReference>
<keyword evidence="6" id="KW-1185">Reference proteome</keyword>
<dbReference type="PROSITE" id="PS51898">
    <property type="entry name" value="TYR_RECOMBINASE"/>
    <property type="match status" value="1"/>
</dbReference>